<dbReference type="PANTHER" id="PTHR34220">
    <property type="entry name" value="SENSOR HISTIDINE KINASE YPDA"/>
    <property type="match status" value="1"/>
</dbReference>
<feature type="domain" description="Signal transduction histidine kinase internal region" evidence="1">
    <location>
        <begin position="47"/>
        <end position="118"/>
    </location>
</feature>
<dbReference type="InterPro" id="IPR050640">
    <property type="entry name" value="Bact_2-comp_sensor_kinase"/>
</dbReference>
<organism evidence="2 3">
    <name type="scientific">Sphingobacterium olei</name>
    <dbReference type="NCBI Taxonomy" id="2571155"/>
    <lineage>
        <taxon>Bacteria</taxon>
        <taxon>Pseudomonadati</taxon>
        <taxon>Bacteroidota</taxon>
        <taxon>Sphingobacteriia</taxon>
        <taxon>Sphingobacteriales</taxon>
        <taxon>Sphingobacteriaceae</taxon>
        <taxon>Sphingobacterium</taxon>
    </lineage>
</organism>
<evidence type="ECO:0000259" key="1">
    <source>
        <dbReference type="Pfam" id="PF06580"/>
    </source>
</evidence>
<dbReference type="PANTHER" id="PTHR34220:SF7">
    <property type="entry name" value="SENSOR HISTIDINE KINASE YPDA"/>
    <property type="match status" value="1"/>
</dbReference>
<dbReference type="AlphaFoldDB" id="A0A4U0P653"/>
<dbReference type="GO" id="GO:0016020">
    <property type="term" value="C:membrane"/>
    <property type="evidence" value="ECO:0007669"/>
    <property type="project" value="InterPro"/>
</dbReference>
<protein>
    <recommendedName>
        <fullName evidence="1">Signal transduction histidine kinase internal region domain-containing protein</fullName>
    </recommendedName>
</protein>
<accession>A0A4U0P653</accession>
<name>A0A4U0P653_9SPHI</name>
<dbReference type="OrthoDB" id="9792992at2"/>
<reference evidence="2 3" key="1">
    <citation type="submission" date="2019-04" db="EMBL/GenBank/DDBJ databases">
        <title>Sphingobacterium olei sp. nov., isolated from oil-contaminated soil.</title>
        <authorList>
            <person name="Liu B."/>
        </authorList>
    </citation>
    <scope>NUCLEOTIDE SEQUENCE [LARGE SCALE GENOMIC DNA]</scope>
    <source>
        <strain evidence="2 3">HAL-9</strain>
    </source>
</reference>
<dbReference type="EMBL" id="SUME01000001">
    <property type="protein sequence ID" value="TJZ62740.1"/>
    <property type="molecule type" value="Genomic_DNA"/>
</dbReference>
<dbReference type="Proteomes" id="UP000306808">
    <property type="component" value="Unassembled WGS sequence"/>
</dbReference>
<gene>
    <name evidence="2" type="ORF">FAZ15_00050</name>
</gene>
<keyword evidence="3" id="KW-1185">Reference proteome</keyword>
<evidence type="ECO:0000313" key="2">
    <source>
        <dbReference type="EMBL" id="TJZ62740.1"/>
    </source>
</evidence>
<comment type="caution">
    <text evidence="2">The sequence shown here is derived from an EMBL/GenBank/DDBJ whole genome shotgun (WGS) entry which is preliminary data.</text>
</comment>
<proteinExistence type="predicted"/>
<dbReference type="Pfam" id="PF06580">
    <property type="entry name" value="His_kinase"/>
    <property type="match status" value="1"/>
</dbReference>
<dbReference type="GO" id="GO:0000155">
    <property type="term" value="F:phosphorelay sensor kinase activity"/>
    <property type="evidence" value="ECO:0007669"/>
    <property type="project" value="InterPro"/>
</dbReference>
<sequence>MIGPILLGGQFFANRRNIILKLERETEKEDFDKRTAEANILLYKLGQYRLPTHTLFNTLTVIMYLSRNDPALARSAILLLGDIIRFYLIYNEDTYISLEQEREPLDKILKIYKLRFGEVAELLINIDEGVPATTMIPPGLLVNLAEGISKHGLLTDPSCPAELWIERLSSGALSIKSKNAIADPGAQKDNHKRGQLTRLGETIHFLHPENRVRVWIEAHVFQVEIWLHEVF</sequence>
<evidence type="ECO:0000313" key="3">
    <source>
        <dbReference type="Proteomes" id="UP000306808"/>
    </source>
</evidence>
<dbReference type="InterPro" id="IPR010559">
    <property type="entry name" value="Sig_transdc_His_kin_internal"/>
</dbReference>